<accession>A0A2K3JTZ2</accession>
<organism evidence="1 2">
    <name type="scientific">Trifolium pratense</name>
    <name type="common">Red clover</name>
    <dbReference type="NCBI Taxonomy" id="57577"/>
    <lineage>
        <taxon>Eukaryota</taxon>
        <taxon>Viridiplantae</taxon>
        <taxon>Streptophyta</taxon>
        <taxon>Embryophyta</taxon>
        <taxon>Tracheophyta</taxon>
        <taxon>Spermatophyta</taxon>
        <taxon>Magnoliopsida</taxon>
        <taxon>eudicotyledons</taxon>
        <taxon>Gunneridae</taxon>
        <taxon>Pentapetalae</taxon>
        <taxon>rosids</taxon>
        <taxon>fabids</taxon>
        <taxon>Fabales</taxon>
        <taxon>Fabaceae</taxon>
        <taxon>Papilionoideae</taxon>
        <taxon>50 kb inversion clade</taxon>
        <taxon>NPAAA clade</taxon>
        <taxon>Hologalegina</taxon>
        <taxon>IRL clade</taxon>
        <taxon>Trifolieae</taxon>
        <taxon>Trifolium</taxon>
    </lineage>
</organism>
<reference evidence="1 2" key="1">
    <citation type="journal article" date="2014" name="Am. J. Bot.">
        <title>Genome assembly and annotation for red clover (Trifolium pratense; Fabaceae).</title>
        <authorList>
            <person name="Istvanek J."/>
            <person name="Jaros M."/>
            <person name="Krenek A."/>
            <person name="Repkova J."/>
        </authorList>
    </citation>
    <scope>NUCLEOTIDE SEQUENCE [LARGE SCALE GENOMIC DNA]</scope>
    <source>
        <strain evidence="2">cv. Tatra</strain>
        <tissue evidence="1">Young leaves</tissue>
    </source>
</reference>
<sequence length="69" mass="7582">MCKPESNNNRWQDLGWMGLKVQKEKLGSGSGSGSAISDLWGPRVLKGWPSCFTHDSVSNSRAMDVQLQS</sequence>
<gene>
    <name evidence="1" type="ORF">L195_g050437</name>
</gene>
<evidence type="ECO:0000313" key="1">
    <source>
        <dbReference type="EMBL" id="PNX57507.1"/>
    </source>
</evidence>
<evidence type="ECO:0000313" key="2">
    <source>
        <dbReference type="Proteomes" id="UP000236291"/>
    </source>
</evidence>
<name>A0A2K3JTZ2_TRIPR</name>
<dbReference type="AlphaFoldDB" id="A0A2K3JTZ2"/>
<dbReference type="Proteomes" id="UP000236291">
    <property type="component" value="Unassembled WGS sequence"/>
</dbReference>
<proteinExistence type="predicted"/>
<dbReference type="EMBL" id="ASHM01076667">
    <property type="protein sequence ID" value="PNX57507.1"/>
    <property type="molecule type" value="Genomic_DNA"/>
</dbReference>
<feature type="non-terminal residue" evidence="1">
    <location>
        <position position="69"/>
    </location>
</feature>
<comment type="caution">
    <text evidence="1">The sequence shown here is derived from an EMBL/GenBank/DDBJ whole genome shotgun (WGS) entry which is preliminary data.</text>
</comment>
<reference evidence="1 2" key="2">
    <citation type="journal article" date="2017" name="Front. Plant Sci.">
        <title>Gene Classification and Mining of Molecular Markers Useful in Red Clover (Trifolium pratense) Breeding.</title>
        <authorList>
            <person name="Istvanek J."/>
            <person name="Dluhosova J."/>
            <person name="Dluhos P."/>
            <person name="Patkova L."/>
            <person name="Nedelnik J."/>
            <person name="Repkova J."/>
        </authorList>
    </citation>
    <scope>NUCLEOTIDE SEQUENCE [LARGE SCALE GENOMIC DNA]</scope>
    <source>
        <strain evidence="2">cv. Tatra</strain>
        <tissue evidence="1">Young leaves</tissue>
    </source>
</reference>
<protein>
    <submittedName>
        <fullName evidence="1">Uncharacterized protein</fullName>
    </submittedName>
</protein>